<evidence type="ECO:0008006" key="5">
    <source>
        <dbReference type="Google" id="ProtNLM"/>
    </source>
</evidence>
<dbReference type="EMBL" id="MRYD01000013">
    <property type="protein sequence ID" value="OSZ61575.1"/>
    <property type="molecule type" value="Genomic_DNA"/>
</dbReference>
<reference evidence="3 4" key="1">
    <citation type="submission" date="2016-12" db="EMBL/GenBank/DDBJ databases">
        <title>Genome Mining:The Detection of Biosynthetic Gene Clusters to Aid in the Expression of Curamycin A produced by Streptomyces sp. strain CZA14.</title>
        <authorList>
            <person name="Durrell K.A."/>
            <person name="Kirby B.M."/>
            <person name="Khan W."/>
            <person name="Mthethwa T."/>
            <person name="Le Roes-Hill M."/>
        </authorList>
    </citation>
    <scope>NUCLEOTIDE SEQUENCE [LARGE SCALE GENOMIC DNA]</scope>
    <source>
        <strain evidence="3 4">CZA14</strain>
    </source>
</reference>
<evidence type="ECO:0000313" key="4">
    <source>
        <dbReference type="Proteomes" id="UP000194266"/>
    </source>
</evidence>
<feature type="region of interest" description="Disordered" evidence="1">
    <location>
        <begin position="108"/>
        <end position="144"/>
    </location>
</feature>
<sequence length="372" mass="39557">MSDRPSPEQPGGRPSISDEELEAFLREAAQGGAAGAPKEPSARARMVTRRLREEPAPPSGWRTGPPLHERERRGRRKRRLGAVIGVALTAGLAVVAIRPSLLLDRLPGGDDEPSAASSAPAAPGGGAEGGPTPDAPFRGSPARSWAEGADAIEVPAAKAVGGLSAEQVELALRRTKEFLVASNLDPEVRRGGQPDEALALLDPKQPDMLPDARRSLRSPDREHDPVTLFTRFDPDEARPVGDVVKVRGEMTYEAGKPGQVRVRADYTFVYPMARAGDGAEGITRTIVRRELTMLLSDPSRWAATPGRLQVERYDAAFFNVSCENDGGYLHPSFPTAAPTGTAPTGEARDPYDLETPLKGVIEGGGCGTASRT</sequence>
<evidence type="ECO:0000313" key="3">
    <source>
        <dbReference type="EMBL" id="OSZ61575.1"/>
    </source>
</evidence>
<evidence type="ECO:0000256" key="1">
    <source>
        <dbReference type="SAM" id="MobiDB-lite"/>
    </source>
</evidence>
<feature type="region of interest" description="Disordered" evidence="1">
    <location>
        <begin position="29"/>
        <end position="75"/>
    </location>
</feature>
<keyword evidence="2" id="KW-0472">Membrane</keyword>
<keyword evidence="2" id="KW-0812">Transmembrane</keyword>
<proteinExistence type="predicted"/>
<name>A0ABX3YNS2_9ACTN</name>
<keyword evidence="2" id="KW-1133">Transmembrane helix</keyword>
<feature type="compositionally biased region" description="Basic and acidic residues" evidence="1">
    <location>
        <begin position="210"/>
        <end position="225"/>
    </location>
</feature>
<protein>
    <recommendedName>
        <fullName evidence="5">Tat pathway signal sequence domain protein</fullName>
    </recommendedName>
</protein>
<accession>A0ABX3YNS2</accession>
<dbReference type="RefSeq" id="WP_086168029.1">
    <property type="nucleotide sequence ID" value="NZ_MRYD01000013.1"/>
</dbReference>
<feature type="region of interest" description="Disordered" evidence="1">
    <location>
        <begin position="205"/>
        <end position="225"/>
    </location>
</feature>
<keyword evidence="4" id="KW-1185">Reference proteome</keyword>
<dbReference type="Proteomes" id="UP000194266">
    <property type="component" value="Unassembled WGS sequence"/>
</dbReference>
<gene>
    <name evidence="3" type="ORF">OQI_04540</name>
</gene>
<comment type="caution">
    <text evidence="3">The sequence shown here is derived from an EMBL/GenBank/DDBJ whole genome shotgun (WGS) entry which is preliminary data.</text>
</comment>
<feature type="region of interest" description="Disordered" evidence="1">
    <location>
        <begin position="1"/>
        <end position="20"/>
    </location>
</feature>
<evidence type="ECO:0000256" key="2">
    <source>
        <dbReference type="SAM" id="Phobius"/>
    </source>
</evidence>
<feature type="transmembrane region" description="Helical" evidence="2">
    <location>
        <begin position="80"/>
        <end position="97"/>
    </location>
</feature>
<organism evidence="3 4">
    <name type="scientific">Streptomyces pharetrae CZA14</name>
    <dbReference type="NCBI Taxonomy" id="1144883"/>
    <lineage>
        <taxon>Bacteria</taxon>
        <taxon>Bacillati</taxon>
        <taxon>Actinomycetota</taxon>
        <taxon>Actinomycetes</taxon>
        <taxon>Kitasatosporales</taxon>
        <taxon>Streptomycetaceae</taxon>
        <taxon>Streptomyces</taxon>
    </lineage>
</organism>